<protein>
    <recommendedName>
        <fullName evidence="3">Zinc finger GRF-type domain-containing protein</fullName>
    </recommendedName>
</protein>
<dbReference type="Proteomes" id="UP001443914">
    <property type="component" value="Unassembled WGS sequence"/>
</dbReference>
<evidence type="ECO:0008006" key="3">
    <source>
        <dbReference type="Google" id="ProtNLM"/>
    </source>
</evidence>
<comment type="caution">
    <text evidence="1">The sequence shown here is derived from an EMBL/GenBank/DDBJ whole genome shotgun (WGS) entry which is preliminary data.</text>
</comment>
<organism evidence="1 2">
    <name type="scientific">Saponaria officinalis</name>
    <name type="common">Common soapwort</name>
    <name type="synonym">Lychnis saponaria</name>
    <dbReference type="NCBI Taxonomy" id="3572"/>
    <lineage>
        <taxon>Eukaryota</taxon>
        <taxon>Viridiplantae</taxon>
        <taxon>Streptophyta</taxon>
        <taxon>Embryophyta</taxon>
        <taxon>Tracheophyta</taxon>
        <taxon>Spermatophyta</taxon>
        <taxon>Magnoliopsida</taxon>
        <taxon>eudicotyledons</taxon>
        <taxon>Gunneridae</taxon>
        <taxon>Pentapetalae</taxon>
        <taxon>Caryophyllales</taxon>
        <taxon>Caryophyllaceae</taxon>
        <taxon>Caryophylleae</taxon>
        <taxon>Saponaria</taxon>
    </lineage>
</organism>
<keyword evidence="2" id="KW-1185">Reference proteome</keyword>
<accession>A0AAW1MWM6</accession>
<dbReference type="EMBL" id="JBDFQZ010000002">
    <property type="protein sequence ID" value="KAK9748747.1"/>
    <property type="molecule type" value="Genomic_DNA"/>
</dbReference>
<dbReference type="PANTHER" id="PTHR33248">
    <property type="entry name" value="ZINC ION-BINDING PROTEIN"/>
    <property type="match status" value="1"/>
</dbReference>
<gene>
    <name evidence="1" type="ORF">RND81_02G077800</name>
</gene>
<proteinExistence type="predicted"/>
<name>A0AAW1MWM6_SAPOF</name>
<evidence type="ECO:0000313" key="2">
    <source>
        <dbReference type="Proteomes" id="UP001443914"/>
    </source>
</evidence>
<sequence length="160" mass="18622">MRGLEYPNFRVYSIFNIGLTGPRKCFCGVPVTYLTSWTWNNPGRGFETYRWSRNGNVADGCNYFRWVDKPQTDWQKEVINDLITERGRLLRERAVLKDKVKYLTIERNKVLVDVDKDRGLDVGEDGTRVAARSVLNTFRLNRMSFCVVVSLIVVLMKLFS</sequence>
<reference evidence="1" key="1">
    <citation type="submission" date="2024-03" db="EMBL/GenBank/DDBJ databases">
        <title>WGS assembly of Saponaria officinalis var. Norfolk2.</title>
        <authorList>
            <person name="Jenkins J."/>
            <person name="Shu S."/>
            <person name="Grimwood J."/>
            <person name="Barry K."/>
            <person name="Goodstein D."/>
            <person name="Schmutz J."/>
            <person name="Leebens-Mack J."/>
            <person name="Osbourn A."/>
        </authorList>
    </citation>
    <scope>NUCLEOTIDE SEQUENCE [LARGE SCALE GENOMIC DNA]</scope>
    <source>
        <strain evidence="1">JIC</strain>
    </source>
</reference>
<dbReference type="AlphaFoldDB" id="A0AAW1MWM6"/>
<evidence type="ECO:0000313" key="1">
    <source>
        <dbReference type="EMBL" id="KAK9748747.1"/>
    </source>
</evidence>